<evidence type="ECO:0000313" key="3">
    <source>
        <dbReference type="Proteomes" id="UP000234966"/>
    </source>
</evidence>
<feature type="domain" description="vWA-MoxR associated protein N-terminal HTH" evidence="1">
    <location>
        <begin position="11"/>
        <end position="93"/>
    </location>
</feature>
<sequence length="485" mass="55142">MIENVQEQAITFETALKVADESVFAKHKRHLKNIEVAVLRGALQGQKYDQIAAECDYAPEYIKHDVGPKLWQILSSSLGEKVSKTNLMAVLAQRASEKFKIQNFTLSAVEGSKFKNEESSSFYSRQSSISNAQSPELELPIGLIPLDSVLYVERPPVESRCYEEITRSGALIRIKAPSQMGKTSLMVRILAHAKQQNPSEVRTVALSLQRAERSIFNDLDKFLRWFCVSITRKLQLPHRVDDYWSETFGSKSNCTAYFEDCLLPDINGVLVLALDQVEEVFLHPEIADDFFTLLRSWYEEAAYGDSGNPLWQNFRLVIVHSTEVYIPLDINKSPFNVGLAIELQTFTYQQVLNLAQVYRINLSEAELSELMQLVDGHPYLIQQALYHLAQQDLSLKQLIETAATDAGIYSNHLHRHLRSLQEHPQLAAAYEEVIHSSNPVELEQVLAFKLHSMGLVKLQGNQVISSCELYRQYFEEALRPNATHK</sequence>
<accession>A0A2N6LWM3</accession>
<organism evidence="2 3">
    <name type="scientific">Fischerella thermalis CCMEE 5330</name>
    <dbReference type="NCBI Taxonomy" id="2019670"/>
    <lineage>
        <taxon>Bacteria</taxon>
        <taxon>Bacillati</taxon>
        <taxon>Cyanobacteriota</taxon>
        <taxon>Cyanophyceae</taxon>
        <taxon>Nostocales</taxon>
        <taxon>Hapalosiphonaceae</taxon>
        <taxon>Fischerella</taxon>
    </lineage>
</organism>
<dbReference type="Pfam" id="PF14516">
    <property type="entry name" value="AAA_35"/>
    <property type="match status" value="1"/>
</dbReference>
<protein>
    <recommendedName>
        <fullName evidence="1">vWA-MoxR associated protein N-terminal HTH domain-containing protein</fullName>
    </recommendedName>
</protein>
<dbReference type="InterPro" id="IPR027417">
    <property type="entry name" value="P-loop_NTPase"/>
</dbReference>
<name>A0A2N6LWM3_9CYAN</name>
<dbReference type="Proteomes" id="UP000234966">
    <property type="component" value="Unassembled WGS sequence"/>
</dbReference>
<gene>
    <name evidence="2" type="ORF">CEN41_22800</name>
</gene>
<evidence type="ECO:0000259" key="1">
    <source>
        <dbReference type="Pfam" id="PF26355"/>
    </source>
</evidence>
<evidence type="ECO:0000313" key="2">
    <source>
        <dbReference type="EMBL" id="PMB38912.1"/>
    </source>
</evidence>
<reference evidence="2 3" key="1">
    <citation type="submission" date="2017-07" db="EMBL/GenBank/DDBJ databases">
        <title>Genomes of Fischerella (Mastigocladus) sp. strains.</title>
        <authorList>
            <person name="Miller S.R."/>
        </authorList>
    </citation>
    <scope>NUCLEOTIDE SEQUENCE [LARGE SCALE GENOMIC DNA]</scope>
    <source>
        <strain evidence="2 3">CCMEE 5330</strain>
    </source>
</reference>
<dbReference type="InterPro" id="IPR058651">
    <property type="entry name" value="HTH_VMAP-M9"/>
</dbReference>
<dbReference type="SUPFAM" id="SSF52540">
    <property type="entry name" value="P-loop containing nucleoside triphosphate hydrolases"/>
    <property type="match status" value="1"/>
</dbReference>
<dbReference type="AlphaFoldDB" id="A0A2N6LWM3"/>
<dbReference type="RefSeq" id="WP_062245912.1">
    <property type="nucleotide sequence ID" value="NZ_NMQI01000628.1"/>
</dbReference>
<dbReference type="Pfam" id="PF26355">
    <property type="entry name" value="HTH_VMAP-M9"/>
    <property type="match status" value="1"/>
</dbReference>
<proteinExistence type="predicted"/>
<comment type="caution">
    <text evidence="2">The sequence shown here is derived from an EMBL/GenBank/DDBJ whole genome shotgun (WGS) entry which is preliminary data.</text>
</comment>
<dbReference type="EMBL" id="NMQI01000628">
    <property type="protein sequence ID" value="PMB38912.1"/>
    <property type="molecule type" value="Genomic_DNA"/>
</dbReference>
<dbReference type="Gene3D" id="3.40.50.300">
    <property type="entry name" value="P-loop containing nucleotide triphosphate hydrolases"/>
    <property type="match status" value="1"/>
</dbReference>